<dbReference type="Proteomes" id="UP000032434">
    <property type="component" value="Chromosome 1"/>
</dbReference>
<evidence type="ECO:0000256" key="2">
    <source>
        <dbReference type="ARBA" id="ARBA00008445"/>
    </source>
</evidence>
<accession>A0A061A9Q2</accession>
<name>A0A061A9Q2_9MOLU</name>
<dbReference type="PATRIC" id="fig|35623.3.peg.526"/>
<dbReference type="Pfam" id="PF03840">
    <property type="entry name" value="SecG"/>
    <property type="match status" value="1"/>
</dbReference>
<keyword evidence="3 9" id="KW-0813">Transport</keyword>
<feature type="transmembrane region" description="Helical" evidence="9">
    <location>
        <begin position="51"/>
        <end position="69"/>
    </location>
</feature>
<evidence type="ECO:0000256" key="4">
    <source>
        <dbReference type="ARBA" id="ARBA00022692"/>
    </source>
</evidence>
<dbReference type="RefSeq" id="WP_045749129.1">
    <property type="nucleotide sequence ID" value="NZ_FUZK01000003.1"/>
</dbReference>
<dbReference type="OrthoDB" id="384834at2"/>
<gene>
    <name evidence="10" type="primary">secG</name>
    <name evidence="10" type="ORF">Aocu_05250</name>
</gene>
<evidence type="ECO:0000256" key="6">
    <source>
        <dbReference type="ARBA" id="ARBA00022989"/>
    </source>
</evidence>
<dbReference type="InterPro" id="IPR004692">
    <property type="entry name" value="SecG"/>
</dbReference>
<keyword evidence="11" id="KW-1185">Reference proteome</keyword>
<dbReference type="GO" id="GO:0005886">
    <property type="term" value="C:plasma membrane"/>
    <property type="evidence" value="ECO:0007669"/>
    <property type="project" value="UniProtKB-SubCell"/>
</dbReference>
<evidence type="ECO:0000256" key="1">
    <source>
        <dbReference type="ARBA" id="ARBA00004141"/>
    </source>
</evidence>
<comment type="function">
    <text evidence="9">Involved in protein export. Participates in an early event of protein translocation.</text>
</comment>
<proteinExistence type="inferred from homology"/>
<dbReference type="GO" id="GO:0009306">
    <property type="term" value="P:protein secretion"/>
    <property type="evidence" value="ECO:0007669"/>
    <property type="project" value="UniProtKB-UniRule"/>
</dbReference>
<reference evidence="11" key="1">
    <citation type="submission" date="2014-05" db="EMBL/GenBank/DDBJ databases">
        <authorList>
            <person name="Kube M."/>
        </authorList>
    </citation>
    <scope>NUCLEOTIDE SEQUENCE [LARGE SCALE GENOMIC DNA]</scope>
</reference>
<comment type="subcellular location">
    <subcellularLocation>
        <location evidence="9">Cell membrane</location>
        <topology evidence="9">Multi-pass membrane protein</topology>
    </subcellularLocation>
    <subcellularLocation>
        <location evidence="1">Membrane</location>
        <topology evidence="1">Multi-pass membrane protein</topology>
    </subcellularLocation>
</comment>
<keyword evidence="8 9" id="KW-0472">Membrane</keyword>
<evidence type="ECO:0000256" key="3">
    <source>
        <dbReference type="ARBA" id="ARBA00022448"/>
    </source>
</evidence>
<sequence>MQFPDWIIFFVSLLMIATSALQTSKDDVMDAFTGGSSDLFRNKKVQGPDVIFNRAFVIFSILYFAMVIWSNSIDRFFN</sequence>
<dbReference type="FunCoup" id="A0A061A9Q2">
    <property type="interactions" value="73"/>
</dbReference>
<dbReference type="STRING" id="35623.Aocu_05250"/>
<keyword evidence="5 9" id="KW-0653">Protein transport</keyword>
<keyword evidence="4 9" id="KW-0812">Transmembrane</keyword>
<feature type="transmembrane region" description="Helical" evidence="9">
    <location>
        <begin position="6"/>
        <end position="23"/>
    </location>
</feature>
<dbReference type="GO" id="GO:0015450">
    <property type="term" value="F:protein-transporting ATPase activity"/>
    <property type="evidence" value="ECO:0007669"/>
    <property type="project" value="UniProtKB-UniRule"/>
</dbReference>
<evidence type="ECO:0000313" key="10">
    <source>
        <dbReference type="EMBL" id="CDR30598.1"/>
    </source>
</evidence>
<evidence type="ECO:0000313" key="11">
    <source>
        <dbReference type="Proteomes" id="UP000032434"/>
    </source>
</evidence>
<evidence type="ECO:0000256" key="7">
    <source>
        <dbReference type="ARBA" id="ARBA00023010"/>
    </source>
</evidence>
<evidence type="ECO:0000256" key="9">
    <source>
        <dbReference type="RuleBase" id="RU365087"/>
    </source>
</evidence>
<keyword evidence="7 9" id="KW-0811">Translocation</keyword>
<keyword evidence="6 9" id="KW-1133">Transmembrane helix</keyword>
<dbReference type="AlphaFoldDB" id="A0A061A9Q2"/>
<organism evidence="10 11">
    <name type="scientific">Acholeplasma oculi</name>
    <dbReference type="NCBI Taxonomy" id="35623"/>
    <lineage>
        <taxon>Bacteria</taxon>
        <taxon>Bacillati</taxon>
        <taxon>Mycoplasmatota</taxon>
        <taxon>Mollicutes</taxon>
        <taxon>Acholeplasmatales</taxon>
        <taxon>Acholeplasmataceae</taxon>
        <taxon>Acholeplasma</taxon>
    </lineage>
</organism>
<protein>
    <recommendedName>
        <fullName evidence="9">Protein-export membrane protein SecG</fullName>
    </recommendedName>
</protein>
<evidence type="ECO:0000256" key="5">
    <source>
        <dbReference type="ARBA" id="ARBA00022927"/>
    </source>
</evidence>
<comment type="similarity">
    <text evidence="2 9">Belongs to the SecG family.</text>
</comment>
<evidence type="ECO:0000256" key="8">
    <source>
        <dbReference type="ARBA" id="ARBA00023136"/>
    </source>
</evidence>
<dbReference type="EMBL" id="LK028559">
    <property type="protein sequence ID" value="CDR30598.1"/>
    <property type="molecule type" value="Genomic_DNA"/>
</dbReference>
<dbReference type="HOGENOM" id="CLU_094156_6_1_14"/>
<dbReference type="KEGG" id="aoc:Aocu_05250"/>
<keyword evidence="9" id="KW-1003">Cell membrane</keyword>
<dbReference type="InParanoid" id="A0A061A9Q2"/>